<keyword evidence="14" id="KW-1185">Reference proteome</keyword>
<evidence type="ECO:0000313" key="13">
    <source>
        <dbReference type="EMBL" id="KAL2056880.1"/>
    </source>
</evidence>
<comment type="pathway">
    <text evidence="2 11">Purine metabolism; IMP biosynthesis via de novo pathway; 5-amino-1-(5-phospho-D-ribosyl)imidazole-4-carboxylate from 5-amino-1-(5-phospho-D-ribosyl)imidazole (carboxylase route): step 1/1.</text>
</comment>
<comment type="similarity">
    <text evidence="3 11">In the C-terminal section; belongs to the AIR carboxylase family. Class I subfamily.</text>
</comment>
<proteinExistence type="inferred from homology"/>
<dbReference type="Gene3D" id="3.30.1490.20">
    <property type="entry name" value="ATP-grasp fold, A domain"/>
    <property type="match status" value="1"/>
</dbReference>
<dbReference type="PANTHER" id="PTHR11609">
    <property type="entry name" value="PURINE BIOSYNTHESIS PROTEIN 6/7, PUR6/7"/>
    <property type="match status" value="1"/>
</dbReference>
<evidence type="ECO:0000256" key="10">
    <source>
        <dbReference type="ARBA" id="ARBA00023239"/>
    </source>
</evidence>
<dbReference type="HAMAP" id="MF_01929">
    <property type="entry name" value="PurE_classI"/>
    <property type="match status" value="1"/>
</dbReference>
<dbReference type="InterPro" id="IPR016185">
    <property type="entry name" value="PreATP-grasp_dom_sf"/>
</dbReference>
<dbReference type="InterPro" id="IPR013815">
    <property type="entry name" value="ATP_grasp_subdomain_1"/>
</dbReference>
<evidence type="ECO:0000313" key="14">
    <source>
        <dbReference type="Proteomes" id="UP001590951"/>
    </source>
</evidence>
<dbReference type="Pfam" id="PF22660">
    <property type="entry name" value="RS_preATP-grasp-like"/>
    <property type="match status" value="1"/>
</dbReference>
<evidence type="ECO:0000256" key="1">
    <source>
        <dbReference type="ARBA" id="ARBA00001244"/>
    </source>
</evidence>
<keyword evidence="6 11" id="KW-0547">Nucleotide-binding</keyword>
<accession>A0ABR4BGU2</accession>
<evidence type="ECO:0000256" key="2">
    <source>
        <dbReference type="ARBA" id="ARBA00004747"/>
    </source>
</evidence>
<dbReference type="Pfam" id="PF02222">
    <property type="entry name" value="ATP-grasp"/>
    <property type="match status" value="1"/>
</dbReference>
<dbReference type="NCBIfam" id="TIGR01162">
    <property type="entry name" value="purE"/>
    <property type="match status" value="1"/>
</dbReference>
<evidence type="ECO:0000256" key="11">
    <source>
        <dbReference type="PIRNR" id="PIRNR001340"/>
    </source>
</evidence>
<keyword evidence="7 11" id="KW-0658">Purine biosynthesis</keyword>
<dbReference type="Proteomes" id="UP001590951">
    <property type="component" value="Unassembled WGS sequence"/>
</dbReference>
<evidence type="ECO:0000256" key="3">
    <source>
        <dbReference type="ARBA" id="ARBA00006114"/>
    </source>
</evidence>
<dbReference type="PROSITE" id="PS50975">
    <property type="entry name" value="ATP_GRASP"/>
    <property type="match status" value="1"/>
</dbReference>
<dbReference type="InterPro" id="IPR011761">
    <property type="entry name" value="ATP-grasp"/>
</dbReference>
<dbReference type="NCBIfam" id="NF004679">
    <property type="entry name" value="PRK06019.1-5"/>
    <property type="match status" value="1"/>
</dbReference>
<gene>
    <name evidence="13" type="ORF">ABVK25_002619</name>
</gene>
<keyword evidence="9 11" id="KW-0067">ATP-binding</keyword>
<dbReference type="InterPro" id="IPR003135">
    <property type="entry name" value="ATP-grasp_carboxylate-amine"/>
</dbReference>
<dbReference type="InterPro" id="IPR033747">
    <property type="entry name" value="PurE_ClassI"/>
</dbReference>
<dbReference type="PIRSF" id="PIRSF001340">
    <property type="entry name" value="AIR_carboxylase"/>
    <property type="match status" value="1"/>
</dbReference>
<protein>
    <recommendedName>
        <fullName evidence="5 11">Phosphoribosylaminoimidazole carboxylase</fullName>
        <ecNumber evidence="4 11">4.1.1.21</ecNumber>
    </recommendedName>
</protein>
<dbReference type="Gene3D" id="3.30.470.20">
    <property type="entry name" value="ATP-grasp fold, B domain"/>
    <property type="match status" value="1"/>
</dbReference>
<dbReference type="InterPro" id="IPR054350">
    <property type="entry name" value="PurT/PurK_preATP-grasp"/>
</dbReference>
<dbReference type="PANTHER" id="PTHR11609:SF5">
    <property type="entry name" value="PHOSPHORIBOSYLAMINOIMIDAZOLE CARBOXYLASE"/>
    <property type="match status" value="1"/>
</dbReference>
<reference evidence="13 14" key="1">
    <citation type="submission" date="2024-09" db="EMBL/GenBank/DDBJ databases">
        <title>Rethinking Asexuality: The Enigmatic Case of Functional Sexual Genes in Lepraria (Stereocaulaceae).</title>
        <authorList>
            <person name="Doellman M."/>
            <person name="Sun Y."/>
            <person name="Barcenas-Pena A."/>
            <person name="Lumbsch H.T."/>
            <person name="Grewe F."/>
        </authorList>
    </citation>
    <scope>NUCLEOTIDE SEQUENCE [LARGE SCALE GENOMIC DNA]</scope>
    <source>
        <strain evidence="13 14">Grewe 0041</strain>
    </source>
</reference>
<dbReference type="SUPFAM" id="SSF51246">
    <property type="entry name" value="Rudiment single hybrid motif"/>
    <property type="match status" value="1"/>
</dbReference>
<dbReference type="Pfam" id="PF00731">
    <property type="entry name" value="AIRC"/>
    <property type="match status" value="1"/>
</dbReference>
<organism evidence="13 14">
    <name type="scientific">Lepraria finkii</name>
    <dbReference type="NCBI Taxonomy" id="1340010"/>
    <lineage>
        <taxon>Eukaryota</taxon>
        <taxon>Fungi</taxon>
        <taxon>Dikarya</taxon>
        <taxon>Ascomycota</taxon>
        <taxon>Pezizomycotina</taxon>
        <taxon>Lecanoromycetes</taxon>
        <taxon>OSLEUM clade</taxon>
        <taxon>Lecanoromycetidae</taxon>
        <taxon>Lecanorales</taxon>
        <taxon>Lecanorineae</taxon>
        <taxon>Stereocaulaceae</taxon>
        <taxon>Lepraria</taxon>
    </lineage>
</organism>
<dbReference type="InterPro" id="IPR000031">
    <property type="entry name" value="PurE_dom"/>
</dbReference>
<dbReference type="Pfam" id="PF17769">
    <property type="entry name" value="PurK_C"/>
    <property type="match status" value="1"/>
</dbReference>
<dbReference type="EMBL" id="JBHFEH010000006">
    <property type="protein sequence ID" value="KAL2056880.1"/>
    <property type="molecule type" value="Genomic_DNA"/>
</dbReference>
<dbReference type="HAMAP" id="MF_01928">
    <property type="entry name" value="PurK"/>
    <property type="match status" value="1"/>
</dbReference>
<dbReference type="InterPro" id="IPR016301">
    <property type="entry name" value="Ade2_fungi/plant"/>
</dbReference>
<evidence type="ECO:0000256" key="7">
    <source>
        <dbReference type="ARBA" id="ARBA00022755"/>
    </source>
</evidence>
<name>A0ABR4BGU2_9LECA</name>
<dbReference type="NCBIfam" id="TIGR01161">
    <property type="entry name" value="purK"/>
    <property type="match status" value="1"/>
</dbReference>
<dbReference type="InterPro" id="IPR005875">
    <property type="entry name" value="PurK"/>
</dbReference>
<comment type="catalytic activity">
    <reaction evidence="1 11">
        <text>5-amino-1-(5-phospho-D-ribosyl)imidazole-4-carboxylate + H(+) = 5-amino-1-(5-phospho-beta-D-ribosyl)imidazole + CO2</text>
        <dbReference type="Rhea" id="RHEA:10792"/>
        <dbReference type="ChEBI" id="CHEBI:15378"/>
        <dbReference type="ChEBI" id="CHEBI:16526"/>
        <dbReference type="ChEBI" id="CHEBI:77657"/>
        <dbReference type="ChEBI" id="CHEBI:137981"/>
        <dbReference type="EC" id="4.1.1.21"/>
    </reaction>
</comment>
<comment type="caution">
    <text evidence="13">The sequence shown here is derived from an EMBL/GenBank/DDBJ whole genome shotgun (WGS) entry which is preliminary data.</text>
</comment>
<dbReference type="SUPFAM" id="SSF56059">
    <property type="entry name" value="Glutathione synthetase ATP-binding domain-like"/>
    <property type="match status" value="1"/>
</dbReference>
<dbReference type="InterPro" id="IPR011054">
    <property type="entry name" value="Rudment_hybrid_motif"/>
</dbReference>
<evidence type="ECO:0000259" key="12">
    <source>
        <dbReference type="PROSITE" id="PS50975"/>
    </source>
</evidence>
<evidence type="ECO:0000256" key="9">
    <source>
        <dbReference type="ARBA" id="ARBA00022840"/>
    </source>
</evidence>
<dbReference type="Gene3D" id="3.40.50.1970">
    <property type="match status" value="1"/>
</dbReference>
<keyword evidence="10 11" id="KW-0456">Lyase</keyword>
<dbReference type="Gene3D" id="3.40.50.20">
    <property type="match status" value="1"/>
</dbReference>
<dbReference type="SUPFAM" id="SSF52440">
    <property type="entry name" value="PreATP-grasp domain"/>
    <property type="match status" value="1"/>
</dbReference>
<dbReference type="SUPFAM" id="SSF52255">
    <property type="entry name" value="N5-CAIR mutase (phosphoribosylaminoimidazole carboxylase, PurE)"/>
    <property type="match status" value="1"/>
</dbReference>
<dbReference type="SMART" id="SM01001">
    <property type="entry name" value="AIRC"/>
    <property type="match status" value="1"/>
</dbReference>
<dbReference type="EC" id="4.1.1.21" evidence="4 11"/>
<evidence type="ECO:0000256" key="5">
    <source>
        <dbReference type="ARBA" id="ARBA00021059"/>
    </source>
</evidence>
<feature type="domain" description="ATP-grasp" evidence="12">
    <location>
        <begin position="114"/>
        <end position="311"/>
    </location>
</feature>
<dbReference type="InterPro" id="IPR040686">
    <property type="entry name" value="PurK_C"/>
</dbReference>
<evidence type="ECO:0000256" key="6">
    <source>
        <dbReference type="ARBA" id="ARBA00022741"/>
    </source>
</evidence>
<evidence type="ECO:0000256" key="8">
    <source>
        <dbReference type="ARBA" id="ARBA00022793"/>
    </source>
</evidence>
<keyword evidence="8 11" id="KW-0210">Decarboxylase</keyword>
<evidence type="ECO:0000256" key="4">
    <source>
        <dbReference type="ARBA" id="ARBA00012329"/>
    </source>
</evidence>
<sequence>MDPRTIGILGGGQLGRMLLEAANNRNINVAILDKKASPAKQINATNPGVDGSFADAQAIRKLASQCDVLTVEIEHVDTYVLEELEKESLSQSKKLKIQPSWQAIRTIQDKHLQKMLLLEGGIDVARSMAVPTASEKELRIVESNLRYPFMLKARTGAYDGRGNYAVMSDKDVQPALDALKNRPLYAEEWVNFTMELAVMVVKTWDEADSSSWASSTISYPTVETVHEDSICKLVYAPARGISNEMNQRAQQLARKAIASFKGKGIFGVEMFLLEDNRILVNEIAPRPHNSGHYTIESCRLSQYDTHLSAILDRPIPAKATELLRPTIMLNILGGEDPKSFLRLANAADSAGAKVHLYGKGDATKGRKMGHLTVLGNTMEEAEQDIEPLIRLADEIRDKQSTRGIGAPKRKTQPVVGVVTGSISDQPNLEACYKIFNDFGIPFEKGIKSAHRTPDAMAEYAKTSGQRGIKVIIAAAGGAAHLPGMVAAFSKSVSVIGLPIKPTIGDGWDSLVSMTNMPRGCPVLTVGVNNAVNAALGAARILAGWDEGVKAKLEGYVDNAAAESLENDSELQQENQT</sequence>